<feature type="non-terminal residue" evidence="1">
    <location>
        <position position="118"/>
    </location>
</feature>
<dbReference type="AlphaFoldDB" id="A0A813GEZ7"/>
<sequence length="118" mass="12924">VRPGSVRPQAMAIYDLVQSQIEEEDLPQQLLDFVSEGEGEELDSIEAPVKLDASFPNTVVIVGLPKVGKEKYDKLMNVLNKLIDKYGANDKLMPMNPEGTATEGCVIATFKLLTDAET</sequence>
<dbReference type="OrthoDB" id="10444790at2759"/>
<comment type="caution">
    <text evidence="1">The sequence shown here is derived from an EMBL/GenBank/DDBJ whole genome shotgun (WGS) entry which is preliminary data.</text>
</comment>
<keyword evidence="2" id="KW-1185">Reference proteome</keyword>
<organism evidence="1 2">
    <name type="scientific">Polarella glacialis</name>
    <name type="common">Dinoflagellate</name>
    <dbReference type="NCBI Taxonomy" id="89957"/>
    <lineage>
        <taxon>Eukaryota</taxon>
        <taxon>Sar</taxon>
        <taxon>Alveolata</taxon>
        <taxon>Dinophyceae</taxon>
        <taxon>Suessiales</taxon>
        <taxon>Suessiaceae</taxon>
        <taxon>Polarella</taxon>
    </lineage>
</organism>
<protein>
    <submittedName>
        <fullName evidence="1">Uncharacterized protein</fullName>
    </submittedName>
</protein>
<feature type="non-terminal residue" evidence="1">
    <location>
        <position position="1"/>
    </location>
</feature>
<dbReference type="Proteomes" id="UP000654075">
    <property type="component" value="Unassembled WGS sequence"/>
</dbReference>
<dbReference type="EMBL" id="CAJNNV010028488">
    <property type="protein sequence ID" value="CAE8624790.1"/>
    <property type="molecule type" value="Genomic_DNA"/>
</dbReference>
<name>A0A813GEZ7_POLGL</name>
<accession>A0A813GEZ7</accession>
<gene>
    <name evidence="1" type="ORF">PGLA1383_LOCUS41893</name>
</gene>
<evidence type="ECO:0000313" key="2">
    <source>
        <dbReference type="Proteomes" id="UP000654075"/>
    </source>
</evidence>
<evidence type="ECO:0000313" key="1">
    <source>
        <dbReference type="EMBL" id="CAE8624790.1"/>
    </source>
</evidence>
<reference evidence="1" key="1">
    <citation type="submission" date="2021-02" db="EMBL/GenBank/DDBJ databases">
        <authorList>
            <person name="Dougan E. K."/>
            <person name="Rhodes N."/>
            <person name="Thang M."/>
            <person name="Chan C."/>
        </authorList>
    </citation>
    <scope>NUCLEOTIDE SEQUENCE</scope>
</reference>
<proteinExistence type="predicted"/>